<dbReference type="AlphaFoldDB" id="A0A285ZZN3"/>
<reference evidence="5" key="1">
    <citation type="submission" date="2017-09" db="EMBL/GenBank/DDBJ databases">
        <authorList>
            <person name="Varghese N."/>
            <person name="Submissions S."/>
        </authorList>
    </citation>
    <scope>NUCLEOTIDE SEQUENCE [LARGE SCALE GENOMIC DNA]</scope>
    <source>
        <strain evidence="5">CGMCC 1.12803</strain>
    </source>
</reference>
<sequence>MKKILIVDDYEDIHDILTFVLQDEQIEVKCLTSAALLPAYLQEWQPDLLMLDVRLGDADGRHICNELKADPLYCHVKVVLMSAMADGWRDLACHADAKIDKPFEIDDVRAIILKLLNLKAELHPSEVKA</sequence>
<keyword evidence="5" id="KW-1185">Reference proteome</keyword>
<dbReference type="InterPro" id="IPR001789">
    <property type="entry name" value="Sig_transdc_resp-reg_receiver"/>
</dbReference>
<evidence type="ECO:0000256" key="1">
    <source>
        <dbReference type="ARBA" id="ARBA00022553"/>
    </source>
</evidence>
<dbReference type="Proteomes" id="UP000219281">
    <property type="component" value="Unassembled WGS sequence"/>
</dbReference>
<dbReference type="InterPro" id="IPR011006">
    <property type="entry name" value="CheY-like_superfamily"/>
</dbReference>
<dbReference type="PANTHER" id="PTHR44591">
    <property type="entry name" value="STRESS RESPONSE REGULATOR PROTEIN 1"/>
    <property type="match status" value="1"/>
</dbReference>
<dbReference type="InterPro" id="IPR050595">
    <property type="entry name" value="Bact_response_regulator"/>
</dbReference>
<evidence type="ECO:0000259" key="3">
    <source>
        <dbReference type="PROSITE" id="PS50110"/>
    </source>
</evidence>
<organism evidence="4 5">
    <name type="scientific">Pedobacter xixiisoli</name>
    <dbReference type="NCBI Taxonomy" id="1476464"/>
    <lineage>
        <taxon>Bacteria</taxon>
        <taxon>Pseudomonadati</taxon>
        <taxon>Bacteroidota</taxon>
        <taxon>Sphingobacteriia</taxon>
        <taxon>Sphingobacteriales</taxon>
        <taxon>Sphingobacteriaceae</taxon>
        <taxon>Pedobacter</taxon>
    </lineage>
</organism>
<keyword evidence="1 2" id="KW-0597">Phosphoprotein</keyword>
<dbReference type="OrthoDB" id="677887at2"/>
<protein>
    <submittedName>
        <fullName evidence="4">Response regulator receiver domain-containing protein</fullName>
    </submittedName>
</protein>
<feature type="domain" description="Response regulatory" evidence="3">
    <location>
        <begin position="3"/>
        <end position="116"/>
    </location>
</feature>
<proteinExistence type="predicted"/>
<gene>
    <name evidence="4" type="ORF">SAMN06297358_2082</name>
</gene>
<dbReference type="PROSITE" id="PS50110">
    <property type="entry name" value="RESPONSE_REGULATORY"/>
    <property type="match status" value="1"/>
</dbReference>
<dbReference type="PANTHER" id="PTHR44591:SF3">
    <property type="entry name" value="RESPONSE REGULATORY DOMAIN-CONTAINING PROTEIN"/>
    <property type="match status" value="1"/>
</dbReference>
<name>A0A285ZZN3_9SPHI</name>
<dbReference type="SUPFAM" id="SSF52172">
    <property type="entry name" value="CheY-like"/>
    <property type="match status" value="1"/>
</dbReference>
<accession>A0A285ZZN3</accession>
<dbReference type="Pfam" id="PF00072">
    <property type="entry name" value="Response_reg"/>
    <property type="match status" value="1"/>
</dbReference>
<dbReference type="SMART" id="SM00448">
    <property type="entry name" value="REC"/>
    <property type="match status" value="1"/>
</dbReference>
<dbReference type="RefSeq" id="WP_097131583.1">
    <property type="nucleotide sequence ID" value="NZ_OCMT01000002.1"/>
</dbReference>
<evidence type="ECO:0000256" key="2">
    <source>
        <dbReference type="PROSITE-ProRule" id="PRU00169"/>
    </source>
</evidence>
<dbReference type="EMBL" id="OCMT01000002">
    <property type="protein sequence ID" value="SOD15107.1"/>
    <property type="molecule type" value="Genomic_DNA"/>
</dbReference>
<dbReference type="GO" id="GO:0000160">
    <property type="term" value="P:phosphorelay signal transduction system"/>
    <property type="evidence" value="ECO:0007669"/>
    <property type="project" value="InterPro"/>
</dbReference>
<feature type="modified residue" description="4-aspartylphosphate" evidence="2">
    <location>
        <position position="52"/>
    </location>
</feature>
<evidence type="ECO:0000313" key="5">
    <source>
        <dbReference type="Proteomes" id="UP000219281"/>
    </source>
</evidence>
<dbReference type="Gene3D" id="3.40.50.2300">
    <property type="match status" value="1"/>
</dbReference>
<evidence type="ECO:0000313" key="4">
    <source>
        <dbReference type="EMBL" id="SOD15107.1"/>
    </source>
</evidence>